<dbReference type="InterPro" id="IPR030523">
    <property type="entry name" value="SH2B"/>
</dbReference>
<dbReference type="Gene3D" id="3.30.505.10">
    <property type="entry name" value="SH2 domain"/>
    <property type="match status" value="1"/>
</dbReference>
<organism evidence="7 8">
    <name type="scientific">Zonotrichia albicollis</name>
    <name type="common">White-throated sparrow</name>
    <name type="synonym">Fringilla albicollis</name>
    <dbReference type="NCBI Taxonomy" id="44394"/>
    <lineage>
        <taxon>Eukaryota</taxon>
        <taxon>Metazoa</taxon>
        <taxon>Chordata</taxon>
        <taxon>Craniata</taxon>
        <taxon>Vertebrata</taxon>
        <taxon>Euteleostomi</taxon>
        <taxon>Archelosauria</taxon>
        <taxon>Archosauria</taxon>
        <taxon>Dinosauria</taxon>
        <taxon>Saurischia</taxon>
        <taxon>Theropoda</taxon>
        <taxon>Coelurosauria</taxon>
        <taxon>Aves</taxon>
        <taxon>Neognathae</taxon>
        <taxon>Neoaves</taxon>
        <taxon>Telluraves</taxon>
        <taxon>Australaves</taxon>
        <taxon>Passeriformes</taxon>
        <taxon>Passerellidae</taxon>
        <taxon>Zonotrichia</taxon>
    </lineage>
</organism>
<keyword evidence="8" id="KW-1185">Reference proteome</keyword>
<evidence type="ECO:0000259" key="5">
    <source>
        <dbReference type="PROSITE" id="PS50001"/>
    </source>
</evidence>
<comment type="similarity">
    <text evidence="1">Belongs to the SH2B adapter family.</text>
</comment>
<accession>A0A8D2MSB9</accession>
<dbReference type="InterPro" id="IPR036860">
    <property type="entry name" value="SH2_dom_sf"/>
</dbReference>
<dbReference type="InterPro" id="IPR011993">
    <property type="entry name" value="PH-like_dom_sf"/>
</dbReference>
<dbReference type="Pfam" id="PF00169">
    <property type="entry name" value="PH"/>
    <property type="match status" value="1"/>
</dbReference>
<evidence type="ECO:0000256" key="4">
    <source>
        <dbReference type="PROSITE-ProRule" id="PRU00191"/>
    </source>
</evidence>
<keyword evidence="2" id="KW-0597">Phosphoprotein</keyword>
<dbReference type="GO" id="GO:0035556">
    <property type="term" value="P:intracellular signal transduction"/>
    <property type="evidence" value="ECO:0007669"/>
    <property type="project" value="TreeGrafter"/>
</dbReference>
<reference evidence="7" key="1">
    <citation type="submission" date="2025-08" db="UniProtKB">
        <authorList>
            <consortium name="Ensembl"/>
        </authorList>
    </citation>
    <scope>IDENTIFICATION</scope>
</reference>
<dbReference type="Proteomes" id="UP000694413">
    <property type="component" value="Unassembled WGS sequence"/>
</dbReference>
<keyword evidence="3 4" id="KW-0727">SH2 domain</keyword>
<dbReference type="Gene3D" id="2.30.29.30">
    <property type="entry name" value="Pleckstrin-homology domain (PH domain)/Phosphotyrosine-binding domain (PTB)"/>
    <property type="match status" value="1"/>
</dbReference>
<feature type="domain" description="PH" evidence="6">
    <location>
        <begin position="1"/>
        <end position="66"/>
    </location>
</feature>
<dbReference type="GO" id="GO:0005068">
    <property type="term" value="F:transmembrane receptor protein tyrosine kinase adaptor activity"/>
    <property type="evidence" value="ECO:0007669"/>
    <property type="project" value="TreeGrafter"/>
</dbReference>
<dbReference type="PROSITE" id="PS50003">
    <property type="entry name" value="PH_DOMAIN"/>
    <property type="match status" value="1"/>
</dbReference>
<evidence type="ECO:0000256" key="2">
    <source>
        <dbReference type="ARBA" id="ARBA00022553"/>
    </source>
</evidence>
<dbReference type="CDD" id="cd10411">
    <property type="entry name" value="SH2_SH2B2"/>
    <property type="match status" value="1"/>
</dbReference>
<protein>
    <recommendedName>
        <fullName evidence="9">SH2B adaptor protein 2</fullName>
    </recommendedName>
</protein>
<dbReference type="Pfam" id="PF00017">
    <property type="entry name" value="SH2"/>
    <property type="match status" value="1"/>
</dbReference>
<proteinExistence type="inferred from homology"/>
<evidence type="ECO:0008006" key="9">
    <source>
        <dbReference type="Google" id="ProtNLM"/>
    </source>
</evidence>
<evidence type="ECO:0000256" key="3">
    <source>
        <dbReference type="ARBA" id="ARBA00022999"/>
    </source>
</evidence>
<dbReference type="Ensembl" id="ENSZALT00000015824.1">
    <property type="protein sequence ID" value="ENSZALP00000011448.1"/>
    <property type="gene ID" value="ENSZALG00000009660.1"/>
</dbReference>
<sequence>MAEASKPKVSIPLSAIIEVRTTMPLEMPDKDNTFVLKVENGAEYILETIDSLQKHSWVADIQDCATCVSLSVLSSRDSGDDIELVSCAQGPCLPGRTTSSSCEFLNDGKELHLGSPQVSLRSRSIQHSCLQSRTTLIFRERRWEGDVQALPKNLLSLWAGEDSEAEAEINLSDFPWFHGTLSRIKAAQLVLFGGARSHGLFVIRQSETRPGEYVLTFNFQGKAKHLRLSLNESGQCHVQHLWFQTIFDMLRHFHTHPIPLESGGAADITLRSYVVAQSPQPGGCQAAGDWGIVPKKGTGPWDFLPKAAPC</sequence>
<dbReference type="PROSITE" id="PS50001">
    <property type="entry name" value="SH2"/>
    <property type="match status" value="1"/>
</dbReference>
<reference evidence="7" key="2">
    <citation type="submission" date="2025-09" db="UniProtKB">
        <authorList>
            <consortium name="Ensembl"/>
        </authorList>
    </citation>
    <scope>IDENTIFICATION</scope>
</reference>
<dbReference type="FunFam" id="3.30.505.10:FF:000008">
    <property type="entry name" value="SH2B adapter protein 1 isoform 2"/>
    <property type="match status" value="1"/>
</dbReference>
<evidence type="ECO:0000313" key="7">
    <source>
        <dbReference type="Ensembl" id="ENSZALP00000011448.1"/>
    </source>
</evidence>
<dbReference type="SUPFAM" id="SSF55550">
    <property type="entry name" value="SH2 domain"/>
    <property type="match status" value="1"/>
</dbReference>
<evidence type="ECO:0000313" key="8">
    <source>
        <dbReference type="Proteomes" id="UP000694413"/>
    </source>
</evidence>
<dbReference type="InterPro" id="IPR000980">
    <property type="entry name" value="SH2"/>
</dbReference>
<feature type="domain" description="SH2" evidence="5">
    <location>
        <begin position="176"/>
        <end position="274"/>
    </location>
</feature>
<dbReference type="SMART" id="SM00252">
    <property type="entry name" value="SH2"/>
    <property type="match status" value="1"/>
</dbReference>
<evidence type="ECO:0000259" key="6">
    <source>
        <dbReference type="PROSITE" id="PS50003"/>
    </source>
</evidence>
<dbReference type="PANTHER" id="PTHR10872:SF4">
    <property type="entry name" value="SH2B ADAPTER PROTEIN 2"/>
    <property type="match status" value="1"/>
</dbReference>
<dbReference type="InterPro" id="IPR001849">
    <property type="entry name" value="PH_domain"/>
</dbReference>
<name>A0A8D2MSB9_ZONAL</name>
<dbReference type="InterPro" id="IPR035058">
    <property type="entry name" value="SH2B2_SH2"/>
</dbReference>
<dbReference type="PRINTS" id="PR00401">
    <property type="entry name" value="SH2DOMAIN"/>
</dbReference>
<dbReference type="AlphaFoldDB" id="A0A8D2MSB9"/>
<dbReference type="SUPFAM" id="SSF50729">
    <property type="entry name" value="PH domain-like"/>
    <property type="match status" value="1"/>
</dbReference>
<dbReference type="PANTHER" id="PTHR10872">
    <property type="entry name" value="SH2B ADAPTER PROTEIN"/>
    <property type="match status" value="1"/>
</dbReference>
<evidence type="ECO:0000256" key="1">
    <source>
        <dbReference type="ARBA" id="ARBA00010220"/>
    </source>
</evidence>
<dbReference type="GO" id="GO:0050851">
    <property type="term" value="P:antigen receptor-mediated signaling pathway"/>
    <property type="evidence" value="ECO:0007669"/>
    <property type="project" value="TreeGrafter"/>
</dbReference>
<dbReference type="GO" id="GO:0005886">
    <property type="term" value="C:plasma membrane"/>
    <property type="evidence" value="ECO:0007669"/>
    <property type="project" value="TreeGrafter"/>
</dbReference>